<evidence type="ECO:0008006" key="3">
    <source>
        <dbReference type="Google" id="ProtNLM"/>
    </source>
</evidence>
<accession>A0ABS5JW59</accession>
<dbReference type="EMBL" id="JAGUCO010000008">
    <property type="protein sequence ID" value="MBS2099138.1"/>
    <property type="molecule type" value="Genomic_DNA"/>
</dbReference>
<dbReference type="InterPro" id="IPR009003">
    <property type="entry name" value="Peptidase_S1_PA"/>
</dbReference>
<sequence length="322" mass="36454">MAFEDLTDEQQLALLEELQAAKEDDWKKTFSNYSGNVGIGLKRRGRQKDASQGEPLCLVFQVRTKKSNLKQPIPPHINYKGYQIPTDVVIEKAVKPFGYRYGDRICRQGYSSTYGSAGALVSMDFGSEGGVQVFLMSCFHVLFSNYFKLENRNKPDFRVKYYGNNEAKIINLDQQGLQLSQKGFGELSQQVDIAFAKVLQNDYSLYQNIIFSRERRLNAEDLRSEKLLYTYGAKSKELRYGKVCVLNNSRNIGYYFEGSRKQILIRHLIYTTPISSPGDSGTAVYTAEGDLVGIIIAGGASYSYVLPLHMIKSRFNLNINVI</sequence>
<organism evidence="1 2">
    <name type="scientific">Carboxylicivirga linearis</name>
    <dbReference type="NCBI Taxonomy" id="1628157"/>
    <lineage>
        <taxon>Bacteria</taxon>
        <taxon>Pseudomonadati</taxon>
        <taxon>Bacteroidota</taxon>
        <taxon>Bacteroidia</taxon>
        <taxon>Marinilabiliales</taxon>
        <taxon>Marinilabiliaceae</taxon>
        <taxon>Carboxylicivirga</taxon>
    </lineage>
</organism>
<dbReference type="SUPFAM" id="SSF50494">
    <property type="entry name" value="Trypsin-like serine proteases"/>
    <property type="match status" value="1"/>
</dbReference>
<gene>
    <name evidence="1" type="ORF">KEM10_12675</name>
</gene>
<dbReference type="RefSeq" id="WP_212216381.1">
    <property type="nucleotide sequence ID" value="NZ_JAGUCO010000008.1"/>
</dbReference>
<protein>
    <recommendedName>
        <fullName evidence="3">Serine protease</fullName>
    </recommendedName>
</protein>
<evidence type="ECO:0000313" key="1">
    <source>
        <dbReference type="EMBL" id="MBS2099138.1"/>
    </source>
</evidence>
<comment type="caution">
    <text evidence="1">The sequence shown here is derived from an EMBL/GenBank/DDBJ whole genome shotgun (WGS) entry which is preliminary data.</text>
</comment>
<dbReference type="Proteomes" id="UP000708576">
    <property type="component" value="Unassembled WGS sequence"/>
</dbReference>
<name>A0ABS5JW59_9BACT</name>
<evidence type="ECO:0000313" key="2">
    <source>
        <dbReference type="Proteomes" id="UP000708576"/>
    </source>
</evidence>
<keyword evidence="2" id="KW-1185">Reference proteome</keyword>
<reference evidence="1 2" key="1">
    <citation type="journal article" date="2015" name="Int. J. Syst. Evol. Microbiol.">
        <title>Carboxylicivirga linearis sp. nov., isolated from a sea cucumber culture pond.</title>
        <authorList>
            <person name="Wang F.Q."/>
            <person name="Zhou Y.X."/>
            <person name="Lin X.Z."/>
            <person name="Chen G.J."/>
            <person name="Du Z.J."/>
        </authorList>
    </citation>
    <scope>NUCLEOTIDE SEQUENCE [LARGE SCALE GENOMIC DNA]</scope>
    <source>
        <strain evidence="1 2">FB218</strain>
    </source>
</reference>
<proteinExistence type="predicted"/>